<sequence>MANRVKLAEAVSISSPAEPKVGAYPCPDSSNHFHPARALWAKLLDPAKLCSNFVGASGEFVAELYIKKMKRLMDFGRRALFYIRVLSGYEERKIRNHRLQLEQRLRQAQERKEALRKIPEQFILSEVRRMVEEMQNLNKKIDEIEATFDDYFKPINKQAEIIMKTQLEGEENSMKDMMKAMQTRALLEKFEAERKAKVNGADAETKANVNDADANQINQETGPTTKQHAQLSLLYFEYTGMIGFATRMIVVIDLCFGTKFYSTNDCNVMNIISNEYNGAKA</sequence>
<organism evidence="2 3">
    <name type="scientific">Salix dunnii</name>
    <dbReference type="NCBI Taxonomy" id="1413687"/>
    <lineage>
        <taxon>Eukaryota</taxon>
        <taxon>Viridiplantae</taxon>
        <taxon>Streptophyta</taxon>
        <taxon>Embryophyta</taxon>
        <taxon>Tracheophyta</taxon>
        <taxon>Spermatophyta</taxon>
        <taxon>Magnoliopsida</taxon>
        <taxon>eudicotyledons</taxon>
        <taxon>Gunneridae</taxon>
        <taxon>Pentapetalae</taxon>
        <taxon>rosids</taxon>
        <taxon>fabids</taxon>
        <taxon>Malpighiales</taxon>
        <taxon>Salicaceae</taxon>
        <taxon>Saliceae</taxon>
        <taxon>Salix</taxon>
    </lineage>
</organism>
<feature type="coiled-coil region" evidence="1">
    <location>
        <begin position="91"/>
        <end position="147"/>
    </location>
</feature>
<evidence type="ECO:0000313" key="2">
    <source>
        <dbReference type="EMBL" id="KAF9671229.1"/>
    </source>
</evidence>
<dbReference type="PANTHER" id="PTHR35749:SF1">
    <property type="entry name" value="OSJNBA0084A10.10 PROTEIN"/>
    <property type="match status" value="1"/>
</dbReference>
<keyword evidence="3" id="KW-1185">Reference proteome</keyword>
<comment type="caution">
    <text evidence="2">The sequence shown here is derived from an EMBL/GenBank/DDBJ whole genome shotgun (WGS) entry which is preliminary data.</text>
</comment>
<reference evidence="2 3" key="1">
    <citation type="submission" date="2020-10" db="EMBL/GenBank/DDBJ databases">
        <title>Plant Genome Project.</title>
        <authorList>
            <person name="Zhang R.-G."/>
        </authorList>
    </citation>
    <scope>NUCLEOTIDE SEQUENCE [LARGE SCALE GENOMIC DNA]</scope>
    <source>
        <strain evidence="2">FAFU-HL-1</strain>
        <tissue evidence="2">Leaf</tissue>
    </source>
</reference>
<dbReference type="PANTHER" id="PTHR35749">
    <property type="entry name" value="OSJNBA0084A10.10 PROTEIN"/>
    <property type="match status" value="1"/>
</dbReference>
<evidence type="ECO:0000313" key="3">
    <source>
        <dbReference type="Proteomes" id="UP000657918"/>
    </source>
</evidence>
<dbReference type="OrthoDB" id="1929657at2759"/>
<protein>
    <submittedName>
        <fullName evidence="2">Uncharacterized protein</fullName>
    </submittedName>
</protein>
<dbReference type="Proteomes" id="UP000657918">
    <property type="component" value="Unassembled WGS sequence"/>
</dbReference>
<keyword evidence="1" id="KW-0175">Coiled coil</keyword>
<evidence type="ECO:0000256" key="1">
    <source>
        <dbReference type="SAM" id="Coils"/>
    </source>
</evidence>
<dbReference type="EMBL" id="JADGMS010000012">
    <property type="protein sequence ID" value="KAF9671229.1"/>
    <property type="molecule type" value="Genomic_DNA"/>
</dbReference>
<gene>
    <name evidence="2" type="ORF">SADUNF_Sadunf12G0025700</name>
</gene>
<name>A0A835JMN5_9ROSI</name>
<accession>A0A835JMN5</accession>
<proteinExistence type="predicted"/>
<dbReference type="AlphaFoldDB" id="A0A835JMN5"/>